<evidence type="ECO:0000256" key="1">
    <source>
        <dbReference type="ARBA" id="ARBA00006756"/>
    </source>
</evidence>
<gene>
    <name evidence="6" type="ORF">L1049_011461</name>
</gene>
<dbReference type="Pfam" id="PF20669">
    <property type="entry name" value="Exo70_N"/>
    <property type="match status" value="1"/>
</dbReference>
<evidence type="ECO:0000313" key="6">
    <source>
        <dbReference type="EMBL" id="KAK9283225.1"/>
    </source>
</evidence>
<keyword evidence="3" id="KW-0653">Protein transport</keyword>
<dbReference type="InterPro" id="IPR004140">
    <property type="entry name" value="Exo70"/>
</dbReference>
<protein>
    <recommendedName>
        <fullName evidence="3">Exocyst subunit Exo70 family protein</fullName>
    </recommendedName>
</protein>
<sequence>MIVPESPKIETLTMPVSKTSPPPARAPLSESMMQENIDAAQSLITKWDPTSSYAKPTSLFLSNRKEARDYIHSVKALRAAMHFYVSKNPTSHNLILAQKLMQIAMKRLEKEFHQILSANRTLHDPSSDSVTVSGRSINFVDESDVVLSDDEESATSDLKEIAECMIMAGYGKECGKLYKVKRKSIVDEALYKLGIERLRSSQVQKMDRVVMEQRIKNWLSAVKVVVRNLFNGERILCDHVFSASDSIRESCFSEITKEGAIHLFRYAEVVAKGKRSTDFIFRLMEMYEAISEIWPETEAIFSFDSTTAVRSQALSSLFKLGDSVRTILSEFEATIQKDSGKTPVPGGGIHSLTRSAMEYISMLADYSPVLSDIVADWPPPEKSQLPESYFDSPTSAESPATAVSVRLAWLILVLLCKLDSKADLYKDVSLSYLFLANNLHFIVEKVRATNLRQILGDEWVNNHRKKVKQYASNYESAAWSKVLSSLPENNSPISPEAAKECFRRFNAAFEEAYKKQTSWVVANGRLRDEMKVSIARKLVNAYREFYESNVVMLSGESNLEGLARIGPDDLGNYLSDLFHGSSASVGSSSSSSSFSSCWSISPSQKGRIQPR</sequence>
<evidence type="ECO:0000259" key="5">
    <source>
        <dbReference type="Pfam" id="PF03081"/>
    </source>
</evidence>
<feature type="region of interest" description="Disordered" evidence="4">
    <location>
        <begin position="586"/>
        <end position="611"/>
    </location>
</feature>
<evidence type="ECO:0000256" key="2">
    <source>
        <dbReference type="ARBA" id="ARBA00022448"/>
    </source>
</evidence>
<organism evidence="6 7">
    <name type="scientific">Liquidambar formosana</name>
    <name type="common">Formosan gum</name>
    <dbReference type="NCBI Taxonomy" id="63359"/>
    <lineage>
        <taxon>Eukaryota</taxon>
        <taxon>Viridiplantae</taxon>
        <taxon>Streptophyta</taxon>
        <taxon>Embryophyta</taxon>
        <taxon>Tracheophyta</taxon>
        <taxon>Spermatophyta</taxon>
        <taxon>Magnoliopsida</taxon>
        <taxon>eudicotyledons</taxon>
        <taxon>Gunneridae</taxon>
        <taxon>Pentapetalae</taxon>
        <taxon>Saxifragales</taxon>
        <taxon>Altingiaceae</taxon>
        <taxon>Liquidambar</taxon>
    </lineage>
</organism>
<keyword evidence="7" id="KW-1185">Reference proteome</keyword>
<dbReference type="PANTHER" id="PTHR12542">
    <property type="entry name" value="EXOCYST COMPLEX PROTEIN EXO70"/>
    <property type="match status" value="1"/>
</dbReference>
<dbReference type="Proteomes" id="UP001415857">
    <property type="component" value="Unassembled WGS sequence"/>
</dbReference>
<dbReference type="EMBL" id="JBBPBK010000006">
    <property type="protein sequence ID" value="KAK9283225.1"/>
    <property type="molecule type" value="Genomic_DNA"/>
</dbReference>
<accession>A0AAP0X2W4</accession>
<reference evidence="6 7" key="1">
    <citation type="journal article" date="2024" name="Plant J.">
        <title>Genome sequences and population genomics reveal climatic adaptation and genomic divergence between two closely related sweetgum species.</title>
        <authorList>
            <person name="Xu W.Q."/>
            <person name="Ren C.Q."/>
            <person name="Zhang X.Y."/>
            <person name="Comes H.P."/>
            <person name="Liu X.H."/>
            <person name="Li Y.G."/>
            <person name="Kettle C.J."/>
            <person name="Jalonen R."/>
            <person name="Gaisberger H."/>
            <person name="Ma Y.Z."/>
            <person name="Qiu Y.X."/>
        </authorList>
    </citation>
    <scope>NUCLEOTIDE SEQUENCE [LARGE SCALE GENOMIC DNA]</scope>
    <source>
        <strain evidence="6">Hangzhou</strain>
    </source>
</reference>
<dbReference type="Gene3D" id="1.20.1280.170">
    <property type="entry name" value="Exocyst complex component Exo70"/>
    <property type="match status" value="1"/>
</dbReference>
<name>A0AAP0X2W4_LIQFO</name>
<comment type="similarity">
    <text evidence="1 3">Belongs to the EXO70 family.</text>
</comment>
<dbReference type="PANTHER" id="PTHR12542:SF26">
    <property type="entry name" value="EXOCYST SUBUNIT EXO70 FAMILY PROTEIN"/>
    <property type="match status" value="1"/>
</dbReference>
<evidence type="ECO:0000256" key="4">
    <source>
        <dbReference type="SAM" id="MobiDB-lite"/>
    </source>
</evidence>
<feature type="compositionally biased region" description="Low complexity" evidence="4">
    <location>
        <begin position="586"/>
        <end position="603"/>
    </location>
</feature>
<evidence type="ECO:0000313" key="7">
    <source>
        <dbReference type="Proteomes" id="UP001415857"/>
    </source>
</evidence>
<proteinExistence type="inferred from homology"/>
<dbReference type="GO" id="GO:0015031">
    <property type="term" value="P:protein transport"/>
    <property type="evidence" value="ECO:0007669"/>
    <property type="project" value="UniProtKB-KW"/>
</dbReference>
<dbReference type="GO" id="GO:0000145">
    <property type="term" value="C:exocyst"/>
    <property type="evidence" value="ECO:0007669"/>
    <property type="project" value="InterPro"/>
</dbReference>
<evidence type="ECO:0000256" key="3">
    <source>
        <dbReference type="RuleBase" id="RU365026"/>
    </source>
</evidence>
<keyword evidence="3" id="KW-0268">Exocytosis</keyword>
<dbReference type="AlphaFoldDB" id="A0AAP0X2W4"/>
<dbReference type="GO" id="GO:0005546">
    <property type="term" value="F:phosphatidylinositol-4,5-bisphosphate binding"/>
    <property type="evidence" value="ECO:0007669"/>
    <property type="project" value="InterPro"/>
</dbReference>
<comment type="caution">
    <text evidence="6">The sequence shown here is derived from an EMBL/GenBank/DDBJ whole genome shotgun (WGS) entry which is preliminary data.</text>
</comment>
<feature type="region of interest" description="Disordered" evidence="4">
    <location>
        <begin position="1"/>
        <end position="27"/>
    </location>
</feature>
<dbReference type="SUPFAM" id="SSF74788">
    <property type="entry name" value="Cullin repeat-like"/>
    <property type="match status" value="1"/>
</dbReference>
<dbReference type="InterPro" id="IPR046364">
    <property type="entry name" value="Exo70_C"/>
</dbReference>
<keyword evidence="2 3" id="KW-0813">Transport</keyword>
<dbReference type="InterPro" id="IPR016159">
    <property type="entry name" value="Cullin_repeat-like_dom_sf"/>
</dbReference>
<feature type="domain" description="Exocyst complex subunit Exo70 C-terminal" evidence="5">
    <location>
        <begin position="216"/>
        <end position="576"/>
    </location>
</feature>
<dbReference type="Pfam" id="PF03081">
    <property type="entry name" value="Exo70_C"/>
    <property type="match status" value="1"/>
</dbReference>
<dbReference type="GO" id="GO:0006887">
    <property type="term" value="P:exocytosis"/>
    <property type="evidence" value="ECO:0007669"/>
    <property type="project" value="UniProtKB-KW"/>
</dbReference>
<comment type="function">
    <text evidence="3">Component of the exocyst complex.</text>
</comment>
<dbReference type="FunFam" id="1.20.1280.170:FF:000003">
    <property type="entry name" value="Exocyst subunit Exo70 family protein"/>
    <property type="match status" value="1"/>
</dbReference>